<gene>
    <name evidence="2" type="ORF">Cadr_000009478</name>
</gene>
<evidence type="ECO:0000313" key="2">
    <source>
        <dbReference type="EMBL" id="KAB1271133.1"/>
    </source>
</evidence>
<name>A0A5N4DIX4_CAMDR</name>
<feature type="region of interest" description="Disordered" evidence="1">
    <location>
        <begin position="181"/>
        <end position="219"/>
    </location>
</feature>
<sequence>MYTYCCLAPGEDVWPLLQPLTYTYLPAPLLLPPIQAHNFCSRPQNLSARRWAAPQEYHCFHGVSAPLTVAPPFWAFPQAYSAALQPPFLAPGYNRALRQEPEAAGLVATEVWAPWPEGGTLQAELRWGRVERTLGPRLELPDFVRQELRRVYGTYPRTDVRVTYRGGEFLVQGAPRLREPEYRVERRVLRPPASRGSGEDSPAAETAERGRRKKSKGLS</sequence>
<organism evidence="2 3">
    <name type="scientific">Camelus dromedarius</name>
    <name type="common">Dromedary</name>
    <name type="synonym">Arabian camel</name>
    <dbReference type="NCBI Taxonomy" id="9838"/>
    <lineage>
        <taxon>Eukaryota</taxon>
        <taxon>Metazoa</taxon>
        <taxon>Chordata</taxon>
        <taxon>Craniata</taxon>
        <taxon>Vertebrata</taxon>
        <taxon>Euteleostomi</taxon>
        <taxon>Mammalia</taxon>
        <taxon>Eutheria</taxon>
        <taxon>Laurasiatheria</taxon>
        <taxon>Artiodactyla</taxon>
        <taxon>Tylopoda</taxon>
        <taxon>Camelidae</taxon>
        <taxon>Camelus</taxon>
    </lineage>
</organism>
<dbReference type="AlphaFoldDB" id="A0A5N4DIX4"/>
<dbReference type="Proteomes" id="UP000299084">
    <property type="component" value="Unassembled WGS sequence"/>
</dbReference>
<dbReference type="EMBL" id="JWIN03000011">
    <property type="protein sequence ID" value="KAB1271133.1"/>
    <property type="molecule type" value="Genomic_DNA"/>
</dbReference>
<dbReference type="OrthoDB" id="9996891at2759"/>
<proteinExistence type="predicted"/>
<keyword evidence="3" id="KW-1185">Reference proteome</keyword>
<evidence type="ECO:0000313" key="3">
    <source>
        <dbReference type="Proteomes" id="UP000299084"/>
    </source>
</evidence>
<reference evidence="2 3" key="1">
    <citation type="journal article" date="2019" name="Mol. Ecol. Resour.">
        <title>Improving Illumina assemblies with Hi-C and long reads: an example with the North African dromedary.</title>
        <authorList>
            <person name="Elbers J.P."/>
            <person name="Rogers M.F."/>
            <person name="Perelman P.L."/>
            <person name="Proskuryakova A.A."/>
            <person name="Serdyukova N.A."/>
            <person name="Johnson W.E."/>
            <person name="Horin P."/>
            <person name="Corander J."/>
            <person name="Murphy D."/>
            <person name="Burger P.A."/>
        </authorList>
    </citation>
    <scope>NUCLEOTIDE SEQUENCE [LARGE SCALE GENOMIC DNA]</scope>
    <source>
        <strain evidence="2">Drom800</strain>
        <tissue evidence="2">Blood</tissue>
    </source>
</reference>
<accession>A0A5N4DIX4</accession>
<protein>
    <submittedName>
        <fullName evidence="2">Uncharacterized protein</fullName>
    </submittedName>
</protein>
<evidence type="ECO:0000256" key="1">
    <source>
        <dbReference type="SAM" id="MobiDB-lite"/>
    </source>
</evidence>
<feature type="compositionally biased region" description="Basic residues" evidence="1">
    <location>
        <begin position="210"/>
        <end position="219"/>
    </location>
</feature>
<comment type="caution">
    <text evidence="2">The sequence shown here is derived from an EMBL/GenBank/DDBJ whole genome shotgun (WGS) entry which is preliminary data.</text>
</comment>